<sequence length="84" mass="9502">FNIEENVDDSPVNTEGLIVFPTAIPNVSYILITDLRSSYELQSDLCGLLTLIPFNNRLEFYCEGYLTKAGETITVSTCFKNRIF</sequence>
<accession>A0A1Y3B1F3</accession>
<keyword evidence="2" id="KW-1185">Reference proteome</keyword>
<evidence type="ECO:0000313" key="1">
    <source>
        <dbReference type="EMBL" id="OTF74027.1"/>
    </source>
</evidence>
<name>A0A1Y3B1F3_EURMA</name>
<reference evidence="1 2" key="1">
    <citation type="submission" date="2017-03" db="EMBL/GenBank/DDBJ databases">
        <title>Genome Survey of Euroglyphus maynei.</title>
        <authorList>
            <person name="Arlian L.G."/>
            <person name="Morgan M.S."/>
            <person name="Rider S.D."/>
        </authorList>
    </citation>
    <scope>NUCLEOTIDE SEQUENCE [LARGE SCALE GENOMIC DNA]</scope>
    <source>
        <strain evidence="1">Arlian Lab</strain>
        <tissue evidence="1">Whole body</tissue>
    </source>
</reference>
<feature type="non-terminal residue" evidence="1">
    <location>
        <position position="1"/>
    </location>
</feature>
<dbReference type="Proteomes" id="UP000194236">
    <property type="component" value="Unassembled WGS sequence"/>
</dbReference>
<organism evidence="1 2">
    <name type="scientific">Euroglyphus maynei</name>
    <name type="common">Mayne's house dust mite</name>
    <dbReference type="NCBI Taxonomy" id="6958"/>
    <lineage>
        <taxon>Eukaryota</taxon>
        <taxon>Metazoa</taxon>
        <taxon>Ecdysozoa</taxon>
        <taxon>Arthropoda</taxon>
        <taxon>Chelicerata</taxon>
        <taxon>Arachnida</taxon>
        <taxon>Acari</taxon>
        <taxon>Acariformes</taxon>
        <taxon>Sarcoptiformes</taxon>
        <taxon>Astigmata</taxon>
        <taxon>Psoroptidia</taxon>
        <taxon>Analgoidea</taxon>
        <taxon>Pyroglyphidae</taxon>
        <taxon>Pyroglyphinae</taxon>
        <taxon>Euroglyphus</taxon>
    </lineage>
</organism>
<dbReference type="AlphaFoldDB" id="A0A1Y3B1F3"/>
<dbReference type="EMBL" id="MUJZ01049002">
    <property type="protein sequence ID" value="OTF74027.1"/>
    <property type="molecule type" value="Genomic_DNA"/>
</dbReference>
<comment type="caution">
    <text evidence="1">The sequence shown here is derived from an EMBL/GenBank/DDBJ whole genome shotgun (WGS) entry which is preliminary data.</text>
</comment>
<gene>
    <name evidence="1" type="ORF">BLA29_014851</name>
</gene>
<evidence type="ECO:0000313" key="2">
    <source>
        <dbReference type="Proteomes" id="UP000194236"/>
    </source>
</evidence>
<proteinExistence type="predicted"/>
<protein>
    <submittedName>
        <fullName evidence="1">Uncharacterized protein</fullName>
    </submittedName>
</protein>